<name>A0ACA9QD11_9GLOM</name>
<dbReference type="Proteomes" id="UP000789920">
    <property type="component" value="Unassembled WGS sequence"/>
</dbReference>
<keyword evidence="2" id="KW-1185">Reference proteome</keyword>
<proteinExistence type="predicted"/>
<dbReference type="EMBL" id="CAJVQC010028324">
    <property type="protein sequence ID" value="CAG8739267.1"/>
    <property type="molecule type" value="Genomic_DNA"/>
</dbReference>
<evidence type="ECO:0000313" key="2">
    <source>
        <dbReference type="Proteomes" id="UP000789920"/>
    </source>
</evidence>
<feature type="non-terminal residue" evidence="1">
    <location>
        <position position="367"/>
    </location>
</feature>
<accession>A0ACA9QD11</accession>
<organism evidence="1 2">
    <name type="scientific">Racocetra persica</name>
    <dbReference type="NCBI Taxonomy" id="160502"/>
    <lineage>
        <taxon>Eukaryota</taxon>
        <taxon>Fungi</taxon>
        <taxon>Fungi incertae sedis</taxon>
        <taxon>Mucoromycota</taxon>
        <taxon>Glomeromycotina</taxon>
        <taxon>Glomeromycetes</taxon>
        <taxon>Diversisporales</taxon>
        <taxon>Gigasporaceae</taxon>
        <taxon>Racocetra</taxon>
    </lineage>
</organism>
<protein>
    <submittedName>
        <fullName evidence="1">13058_t:CDS:1</fullName>
    </submittedName>
</protein>
<evidence type="ECO:0000313" key="1">
    <source>
        <dbReference type="EMBL" id="CAG8739267.1"/>
    </source>
</evidence>
<feature type="non-terminal residue" evidence="1">
    <location>
        <position position="1"/>
    </location>
</feature>
<reference evidence="1" key="1">
    <citation type="submission" date="2021-06" db="EMBL/GenBank/DDBJ databases">
        <authorList>
            <person name="Kallberg Y."/>
            <person name="Tangrot J."/>
            <person name="Rosling A."/>
        </authorList>
    </citation>
    <scope>NUCLEOTIDE SEQUENCE</scope>
    <source>
        <strain evidence="1">MA461A</strain>
    </source>
</reference>
<gene>
    <name evidence="1" type="ORF">RPERSI_LOCUS12984</name>
</gene>
<comment type="caution">
    <text evidence="1">The sequence shown here is derived from an EMBL/GenBank/DDBJ whole genome shotgun (WGS) entry which is preliminary data.</text>
</comment>
<sequence>IHIKFITPFKHLKRLVVYQCLSNNPNMPMAGTNFSDFSLFYNYDAPRYLIYSQLIKEEDHPEKFLLYISYDVKITVESPHPIKCQSGSHSLNFQSNICIYTERAQYQNSIYTQFMKFIKFSSSGSVIDVGNLNVTDKLDFHTSKIYSTIPLPYGGVILFDVGVHPLNNTFNVQTFDLDTMVNGDILYTNTSTAWLFGLRDYGVFSNNTICNYFIIANDDFVRTSIYHDPVLGIKKGIWIVTTPQQANYSKISESTEALLRLNHDGASYFSSYNQSQLLDDLLQQIKYSIPFMDDRLKITHNVQSDPSDPSKLLIEFSIDKATDPLNDPSVNDIINDLNIIIKSKYISSLSDKTFMTFIDELYGFQVK</sequence>